<sequence length="215" mass="23054">MNIGIFGTGMVGEAFATKLVELGHAVKMGSRSATNEKAAKWVEKTGKGASQGTFEDAARFGEILFNCTSGAVSLDALHAAGADALRGKILIDVANPLGKADHGLPTLTNPGDDSLGERIQRAFPETRVVKTLNTINCELMVNAARLPGDHTLFMSGNDPEAKAYVRALVSDWFGWRDVIDLGDITTARGTEGLLPLWLRLMRALGTMQFNVKVVR</sequence>
<keyword evidence="4" id="KW-1185">Reference proteome</keyword>
<proteinExistence type="predicted"/>
<dbReference type="InterPro" id="IPR051267">
    <property type="entry name" value="STEAP_metalloreductase"/>
</dbReference>
<dbReference type="RefSeq" id="WP_394824850.1">
    <property type="nucleotide sequence ID" value="NZ_CP089984.1"/>
</dbReference>
<dbReference type="EMBL" id="CP089984">
    <property type="protein sequence ID" value="WXB15225.1"/>
    <property type="molecule type" value="Genomic_DNA"/>
</dbReference>
<evidence type="ECO:0000259" key="2">
    <source>
        <dbReference type="Pfam" id="PF03807"/>
    </source>
</evidence>
<evidence type="ECO:0000256" key="1">
    <source>
        <dbReference type="ARBA" id="ARBA00023002"/>
    </source>
</evidence>
<gene>
    <name evidence="3" type="ORF">LZC94_46325</name>
</gene>
<dbReference type="SUPFAM" id="SSF51735">
    <property type="entry name" value="NAD(P)-binding Rossmann-fold domains"/>
    <property type="match status" value="1"/>
</dbReference>
<dbReference type="PANTHER" id="PTHR14239">
    <property type="entry name" value="DUDULIN-RELATED"/>
    <property type="match status" value="1"/>
</dbReference>
<dbReference type="PANTHER" id="PTHR14239:SF10">
    <property type="entry name" value="REDUCTASE"/>
    <property type="match status" value="1"/>
</dbReference>
<protein>
    <submittedName>
        <fullName evidence="3">NAD(P)-binding domain-containing protein</fullName>
    </submittedName>
</protein>
<organism evidence="3 4">
    <name type="scientific">Pendulispora albinea</name>
    <dbReference type="NCBI Taxonomy" id="2741071"/>
    <lineage>
        <taxon>Bacteria</taxon>
        <taxon>Pseudomonadati</taxon>
        <taxon>Myxococcota</taxon>
        <taxon>Myxococcia</taxon>
        <taxon>Myxococcales</taxon>
        <taxon>Sorangiineae</taxon>
        <taxon>Pendulisporaceae</taxon>
        <taxon>Pendulispora</taxon>
    </lineage>
</organism>
<dbReference type="Pfam" id="PF03807">
    <property type="entry name" value="F420_oxidored"/>
    <property type="match status" value="1"/>
</dbReference>
<dbReference type="InterPro" id="IPR036291">
    <property type="entry name" value="NAD(P)-bd_dom_sf"/>
</dbReference>
<dbReference type="Proteomes" id="UP001370348">
    <property type="component" value="Chromosome"/>
</dbReference>
<evidence type="ECO:0000313" key="3">
    <source>
        <dbReference type="EMBL" id="WXB15225.1"/>
    </source>
</evidence>
<dbReference type="InterPro" id="IPR028939">
    <property type="entry name" value="P5C_Rdtase_cat_N"/>
</dbReference>
<feature type="domain" description="Pyrroline-5-carboxylate reductase catalytic N-terminal" evidence="2">
    <location>
        <begin position="3"/>
        <end position="96"/>
    </location>
</feature>
<keyword evidence="1" id="KW-0560">Oxidoreductase</keyword>
<name>A0ABZ2M1I5_9BACT</name>
<dbReference type="Gene3D" id="3.40.50.720">
    <property type="entry name" value="NAD(P)-binding Rossmann-like Domain"/>
    <property type="match status" value="1"/>
</dbReference>
<accession>A0ABZ2M1I5</accession>
<reference evidence="3 4" key="1">
    <citation type="submission" date="2021-12" db="EMBL/GenBank/DDBJ databases">
        <title>Discovery of the Pendulisporaceae a myxobacterial family with distinct sporulation behavior and unique specialized metabolism.</title>
        <authorList>
            <person name="Garcia R."/>
            <person name="Popoff A."/>
            <person name="Bader C.D."/>
            <person name="Loehr J."/>
            <person name="Walesch S."/>
            <person name="Walt C."/>
            <person name="Boldt J."/>
            <person name="Bunk B."/>
            <person name="Haeckl F.J.F.P.J."/>
            <person name="Gunesch A.P."/>
            <person name="Birkelbach J."/>
            <person name="Nuebel U."/>
            <person name="Pietschmann T."/>
            <person name="Bach T."/>
            <person name="Mueller R."/>
        </authorList>
    </citation>
    <scope>NUCLEOTIDE SEQUENCE [LARGE SCALE GENOMIC DNA]</scope>
    <source>
        <strain evidence="3 4">MSr11954</strain>
    </source>
</reference>
<evidence type="ECO:0000313" key="4">
    <source>
        <dbReference type="Proteomes" id="UP001370348"/>
    </source>
</evidence>